<dbReference type="Pfam" id="PF09678">
    <property type="entry name" value="Caa3_CtaG"/>
    <property type="match status" value="1"/>
</dbReference>
<evidence type="ECO:0000313" key="7">
    <source>
        <dbReference type="Proteomes" id="UP000275368"/>
    </source>
</evidence>
<proteinExistence type="predicted"/>
<dbReference type="InterPro" id="IPR019108">
    <property type="entry name" value="Caa3_assmbl_CtaG-rel"/>
</dbReference>
<dbReference type="Proteomes" id="UP000275368">
    <property type="component" value="Chromosome"/>
</dbReference>
<evidence type="ECO:0000256" key="4">
    <source>
        <dbReference type="ARBA" id="ARBA00022989"/>
    </source>
</evidence>
<dbReference type="OrthoDB" id="128422at2"/>
<comment type="subcellular location">
    <subcellularLocation>
        <location evidence="1">Cell membrane</location>
        <topology evidence="1">Multi-pass membrane protein</topology>
    </subcellularLocation>
</comment>
<evidence type="ECO:0000313" key="6">
    <source>
        <dbReference type="EMBL" id="BBH22178.1"/>
    </source>
</evidence>
<dbReference type="KEGG" id="pbk:Back11_35230"/>
<keyword evidence="3" id="KW-0812">Transmembrane</keyword>
<protein>
    <submittedName>
        <fullName evidence="6">Cytochrome c oxidase assembly factor CtaG</fullName>
    </submittedName>
</protein>
<dbReference type="RefSeq" id="WP_125659840.1">
    <property type="nucleotide sequence ID" value="NZ_AP019308.1"/>
</dbReference>
<evidence type="ECO:0000256" key="1">
    <source>
        <dbReference type="ARBA" id="ARBA00004651"/>
    </source>
</evidence>
<sequence length="307" mass="35126">MLGLQYFSFEDLWSPWFFFFMSAIVILYFYLAGPWREKHVPQALPATGMQKVMFVAGMLLYYLAQGGPLEMLGHLMFTFHMTDMSISYLIVPPLIILGIPAFLWRVMFSGAFWSKLSWMMHPILALVLFNMLFSIYHVPAVHDYVMTHFLVHRLYYLVLLVTSFMMWWQIACPVPEWNRLNDLRKMAYIFANGMLLTPACALIIFSSTSMYATYNDPDVWVKAMGYCISGDPAIVLSKFSGPSFFNLMEPVEDQQLGGIVMKLVQEVMYGAILAYVFFNWYKREHADSDDELPDTGAGAGAGARAIS</sequence>
<evidence type="ECO:0000256" key="5">
    <source>
        <dbReference type="ARBA" id="ARBA00023136"/>
    </source>
</evidence>
<evidence type="ECO:0000256" key="2">
    <source>
        <dbReference type="ARBA" id="ARBA00022475"/>
    </source>
</evidence>
<gene>
    <name evidence="6" type="ORF">Back11_35230</name>
</gene>
<reference evidence="6 7" key="1">
    <citation type="submission" date="2018-11" db="EMBL/GenBank/DDBJ databases">
        <title>Complete genome sequence of Paenibacillus baekrokdamisoli strain KCTC 33723.</title>
        <authorList>
            <person name="Kang S.W."/>
            <person name="Lee K.C."/>
            <person name="Kim K.K."/>
            <person name="Kim J.S."/>
            <person name="Kim D.S."/>
            <person name="Ko S.H."/>
            <person name="Yang S.H."/>
            <person name="Lee J.S."/>
        </authorList>
    </citation>
    <scope>NUCLEOTIDE SEQUENCE [LARGE SCALE GENOMIC DNA]</scope>
    <source>
        <strain evidence="6 7">KCTC 33723</strain>
    </source>
</reference>
<evidence type="ECO:0000256" key="3">
    <source>
        <dbReference type="ARBA" id="ARBA00022692"/>
    </source>
</evidence>
<dbReference type="EMBL" id="AP019308">
    <property type="protein sequence ID" value="BBH22178.1"/>
    <property type="molecule type" value="Genomic_DNA"/>
</dbReference>
<dbReference type="GO" id="GO:0005886">
    <property type="term" value="C:plasma membrane"/>
    <property type="evidence" value="ECO:0007669"/>
    <property type="project" value="UniProtKB-SubCell"/>
</dbReference>
<organism evidence="6 7">
    <name type="scientific">Paenibacillus baekrokdamisoli</name>
    <dbReference type="NCBI Taxonomy" id="1712516"/>
    <lineage>
        <taxon>Bacteria</taxon>
        <taxon>Bacillati</taxon>
        <taxon>Bacillota</taxon>
        <taxon>Bacilli</taxon>
        <taxon>Bacillales</taxon>
        <taxon>Paenibacillaceae</taxon>
        <taxon>Paenibacillus</taxon>
    </lineage>
</organism>
<dbReference type="NCBIfam" id="TIGR02737">
    <property type="entry name" value="caa3_CtaG"/>
    <property type="match status" value="1"/>
</dbReference>
<keyword evidence="7" id="KW-1185">Reference proteome</keyword>
<keyword evidence="5" id="KW-0472">Membrane</keyword>
<keyword evidence="4" id="KW-1133">Transmembrane helix</keyword>
<name>A0A3G9JDV5_9BACL</name>
<dbReference type="InterPro" id="IPR014108">
    <property type="entry name" value="Caa3-assmbl_CtaG"/>
</dbReference>
<dbReference type="AlphaFoldDB" id="A0A3G9JDV5"/>
<keyword evidence="2" id="KW-1003">Cell membrane</keyword>
<accession>A0A3G9JDV5</accession>